<evidence type="ECO:0008006" key="2">
    <source>
        <dbReference type="Google" id="ProtNLM"/>
    </source>
</evidence>
<comment type="caution">
    <text evidence="1">The sequence shown here is derived from an EMBL/GenBank/DDBJ whole genome shotgun (WGS) entry which is preliminary data.</text>
</comment>
<dbReference type="EMBL" id="LAZR01046100">
    <property type="protein sequence ID" value="KKK97323.1"/>
    <property type="molecule type" value="Genomic_DNA"/>
</dbReference>
<organism evidence="1">
    <name type="scientific">marine sediment metagenome</name>
    <dbReference type="NCBI Taxonomy" id="412755"/>
    <lineage>
        <taxon>unclassified sequences</taxon>
        <taxon>metagenomes</taxon>
        <taxon>ecological metagenomes</taxon>
    </lineage>
</organism>
<gene>
    <name evidence="1" type="ORF">LCGC14_2653890</name>
</gene>
<dbReference type="AlphaFoldDB" id="A0A0F8ZTZ7"/>
<name>A0A0F8ZTZ7_9ZZZZ</name>
<proteinExistence type="predicted"/>
<protein>
    <recommendedName>
        <fullName evidence="2">PLAT domain-containing protein</fullName>
    </recommendedName>
</protein>
<accession>A0A0F8ZTZ7</accession>
<sequence length="155" mass="16515">MRFSELFSIVHCVKSADHGSGVDSDSINMGQVHNVIFTLSVGSVTGDAVLKLYSGATNGTKTTAETFNYRLASADQGTALTADQYGAWTTSAALTLTAATYDNKILLVELKAEELTDGQEWLTMEISSAASNIFVSVVAYCRGRFQGFNIPTVLG</sequence>
<reference evidence="1" key="1">
    <citation type="journal article" date="2015" name="Nature">
        <title>Complex archaea that bridge the gap between prokaryotes and eukaryotes.</title>
        <authorList>
            <person name="Spang A."/>
            <person name="Saw J.H."/>
            <person name="Jorgensen S.L."/>
            <person name="Zaremba-Niedzwiedzka K."/>
            <person name="Martijn J."/>
            <person name="Lind A.E."/>
            <person name="van Eijk R."/>
            <person name="Schleper C."/>
            <person name="Guy L."/>
            <person name="Ettema T.J."/>
        </authorList>
    </citation>
    <scope>NUCLEOTIDE SEQUENCE</scope>
</reference>
<evidence type="ECO:0000313" key="1">
    <source>
        <dbReference type="EMBL" id="KKK97323.1"/>
    </source>
</evidence>